<evidence type="ECO:0000256" key="11">
    <source>
        <dbReference type="ARBA" id="ARBA00024433"/>
    </source>
</evidence>
<comment type="function">
    <text evidence="1">Cilium-specific protein required for cilia structures.</text>
</comment>
<evidence type="ECO:0000256" key="10">
    <source>
        <dbReference type="ARBA" id="ARBA00023273"/>
    </source>
</evidence>
<dbReference type="InterPro" id="IPR032675">
    <property type="entry name" value="LRR_dom_sf"/>
</dbReference>
<reference evidence="16" key="1">
    <citation type="journal article" date="2008" name="Nature">
        <title>Low conservation of gene content in the Drosophila Y chromosome.</title>
        <authorList>
            <person name="Koerich L.B."/>
            <person name="Wang X."/>
            <person name="Clark A.G."/>
            <person name="Carvalho A.B."/>
        </authorList>
    </citation>
    <scope>NUCLEOTIDE SEQUENCE</scope>
</reference>
<dbReference type="EMBL" id="BK006434">
    <property type="protein sequence ID" value="DAA06418.1"/>
    <property type="molecule type" value="mRNA"/>
</dbReference>
<dbReference type="PROSITE" id="PS51450">
    <property type="entry name" value="LRR"/>
    <property type="match status" value="3"/>
</dbReference>
<dbReference type="AlphaFoldDB" id="B7FEZ7"/>
<dbReference type="SMART" id="SM00365">
    <property type="entry name" value="LRR_SD22"/>
    <property type="match status" value="4"/>
</dbReference>
<name>B7FEZ7_DROER</name>
<protein>
    <recommendedName>
        <fullName evidence="11">Dynein axonemal assembly factor 1 homolog</fullName>
    </recommendedName>
    <alternativeName>
        <fullName evidence="13">Defective transmitter-recycling protein</fullName>
    </alternativeName>
    <alternativeName>
        <fullName evidence="15">Dynein regulatory complex subunit 3</fullName>
    </alternativeName>
    <alternativeName>
        <fullName evidence="12">Leucine-rich repeat-containing protein 50 homolog</fullName>
    </alternativeName>
</protein>
<dbReference type="SUPFAM" id="SSF52075">
    <property type="entry name" value="Outer arm dynein light chain 1"/>
    <property type="match status" value="1"/>
</dbReference>
<keyword evidence="3" id="KW-0963">Cytoplasm</keyword>
<evidence type="ECO:0000256" key="15">
    <source>
        <dbReference type="ARBA" id="ARBA00040950"/>
    </source>
</evidence>
<comment type="similarity">
    <text evidence="14">Belongs to the DRC3 family.</text>
</comment>
<evidence type="ECO:0000256" key="7">
    <source>
        <dbReference type="ARBA" id="ARBA00023054"/>
    </source>
</evidence>
<sequence length="569" mass="67304">MEGDQMNNSEVQKPLVDEVIYPDIEPGIINRALIESSYLKDVHRGEGRRLHQLEPVVLEKIRTLRLEFNNILRIDHLWILPNLTKLCLNCNKIETIENIDMLTNLKDLNLSFNFIEKIENLDTLVNLEVLSLFNNKIEAIENIDMLNKLVIISLGNNLIDTVEGIERFRFMNNLKVINLEGNPIAKRNNFCLLKYISAILPNLNYYEYTFIKSELRAEACNLYYRELREIEDKQEKEIQTRKFHEREQSEEKRLASSFVEHLDGHQLFDSLWRGDEDGRVLMLVGTQAQELADEYDKDIFELTQEIYKLGLERFTERDEEIRDFIENLFDGQEELQILGQKQIEWFLQFKEIIFEEARIRLIKLEQNSMHGEDEDTPENLKLSDALDKLNIQFEDAINDLWQALMAQELYLHESIQESTTNFHRKITELLSKFVEQSQAFFVQLREITLHFSENMTEILTRFISTKFALQDFDDVPIELRVCVDDRDAILNLIAGMKDYHTLRLDEREDRIATRTKEFVDNMIDKLSSNEVERHRSKILEINFFVEMMTDAMTSLPHDVRDELMAEEYV</sequence>
<dbReference type="GO" id="GO:0005929">
    <property type="term" value="C:cilium"/>
    <property type="evidence" value="ECO:0007669"/>
    <property type="project" value="EnsemblMetazoa"/>
</dbReference>
<keyword evidence="9" id="KW-0206">Cytoskeleton</keyword>
<dbReference type="Pfam" id="PF12799">
    <property type="entry name" value="LRR_4"/>
    <property type="match status" value="1"/>
</dbReference>
<evidence type="ECO:0000256" key="12">
    <source>
        <dbReference type="ARBA" id="ARBA00030843"/>
    </source>
</evidence>
<keyword evidence="10" id="KW-0966">Cell projection</keyword>
<accession>B7FEZ7</accession>
<keyword evidence="5" id="KW-0677">Repeat</keyword>
<dbReference type="InterPro" id="IPR050576">
    <property type="entry name" value="Cilia_flagella_integrity"/>
</dbReference>
<evidence type="ECO:0000256" key="14">
    <source>
        <dbReference type="ARBA" id="ARBA00038378"/>
    </source>
</evidence>
<dbReference type="PANTHER" id="PTHR45973:SF12">
    <property type="entry name" value="DYNEIN REGULATORY COMPLEX SUBUNIT 3"/>
    <property type="match status" value="1"/>
</dbReference>
<dbReference type="InterPro" id="IPR001611">
    <property type="entry name" value="Leu-rich_rpt"/>
</dbReference>
<evidence type="ECO:0000256" key="1">
    <source>
        <dbReference type="ARBA" id="ARBA00003843"/>
    </source>
</evidence>
<gene>
    <name evidence="16" type="primary">PPrY</name>
</gene>
<evidence type="ECO:0000256" key="5">
    <source>
        <dbReference type="ARBA" id="ARBA00022737"/>
    </source>
</evidence>
<evidence type="ECO:0000256" key="13">
    <source>
        <dbReference type="ARBA" id="ARBA00031862"/>
    </source>
</evidence>
<evidence type="ECO:0000256" key="3">
    <source>
        <dbReference type="ARBA" id="ARBA00022490"/>
    </source>
</evidence>
<evidence type="ECO:0000313" key="16">
    <source>
        <dbReference type="EMBL" id="DAA06418.1"/>
    </source>
</evidence>
<keyword evidence="4" id="KW-0433">Leucine-rich repeat</keyword>
<evidence type="ECO:0000256" key="9">
    <source>
        <dbReference type="ARBA" id="ARBA00023212"/>
    </source>
</evidence>
<dbReference type="InterPro" id="IPR025875">
    <property type="entry name" value="Leu-rich_rpt_4"/>
</dbReference>
<evidence type="ECO:0000256" key="6">
    <source>
        <dbReference type="ARBA" id="ARBA00022846"/>
    </source>
</evidence>
<proteinExistence type="evidence at transcript level"/>
<keyword evidence="7" id="KW-0175">Coiled coil</keyword>
<keyword evidence="8" id="KW-0969">Cilium</keyword>
<evidence type="ECO:0000256" key="2">
    <source>
        <dbReference type="ARBA" id="ARBA00004611"/>
    </source>
</evidence>
<evidence type="ECO:0000256" key="8">
    <source>
        <dbReference type="ARBA" id="ARBA00023069"/>
    </source>
</evidence>
<dbReference type="OrthoDB" id="27917at2759"/>
<organism evidence="16">
    <name type="scientific">Drosophila erecta</name>
    <name type="common">Fruit fly</name>
    <dbReference type="NCBI Taxonomy" id="7220"/>
    <lineage>
        <taxon>Eukaryota</taxon>
        <taxon>Metazoa</taxon>
        <taxon>Ecdysozoa</taxon>
        <taxon>Arthropoda</taxon>
        <taxon>Hexapoda</taxon>
        <taxon>Insecta</taxon>
        <taxon>Pterygota</taxon>
        <taxon>Neoptera</taxon>
        <taxon>Endopterygota</taxon>
        <taxon>Diptera</taxon>
        <taxon>Brachycera</taxon>
        <taxon>Muscomorpha</taxon>
        <taxon>Ephydroidea</taxon>
        <taxon>Drosophilidae</taxon>
        <taxon>Drosophila</taxon>
        <taxon>Sophophora</taxon>
    </lineage>
</organism>
<dbReference type="Gene3D" id="3.80.10.10">
    <property type="entry name" value="Ribonuclease Inhibitor"/>
    <property type="match status" value="1"/>
</dbReference>
<keyword evidence="6" id="KW-0282">Flagellum</keyword>
<evidence type="ECO:0000256" key="4">
    <source>
        <dbReference type="ARBA" id="ARBA00022614"/>
    </source>
</evidence>
<dbReference type="PANTHER" id="PTHR45973">
    <property type="entry name" value="PROTEIN PHOSPHATASE 1 REGULATORY SUBUNIT SDS22-RELATED"/>
    <property type="match status" value="1"/>
</dbReference>
<comment type="subcellular location">
    <subcellularLocation>
        <location evidence="2">Cytoplasm</location>
        <location evidence="2">Cytoskeleton</location>
        <location evidence="2">Flagellum axoneme</location>
    </subcellularLocation>
</comment>